<name>A0AA37KCY7_9BACT</name>
<reference evidence="1" key="1">
    <citation type="submission" date="2022-01" db="EMBL/GenBank/DDBJ databases">
        <title>Novel bile acid biosynthetic pathways are enriched in the microbiome of centenarians.</title>
        <authorList>
            <person name="Sato Y."/>
            <person name="Atarashi K."/>
            <person name="Plichta R.D."/>
            <person name="Arai Y."/>
            <person name="Sasajima S."/>
            <person name="Kearney M.S."/>
            <person name="Suda W."/>
            <person name="Takeshita K."/>
            <person name="Sasaki T."/>
            <person name="Okamoto S."/>
            <person name="Skelly N.A."/>
            <person name="Okamura Y."/>
            <person name="Vlamakis H."/>
            <person name="Li Y."/>
            <person name="Tanoue T."/>
            <person name="Takei H."/>
            <person name="Nittono H."/>
            <person name="Narushima S."/>
            <person name="Irie J."/>
            <person name="Itoh H."/>
            <person name="Moriya K."/>
            <person name="Sugiura Y."/>
            <person name="Suematsu M."/>
            <person name="Moritoki N."/>
            <person name="Shibata S."/>
            <person name="Littman R.D."/>
            <person name="Fischbach A.M."/>
            <person name="Uwamino Y."/>
            <person name="Inoue T."/>
            <person name="Honda A."/>
            <person name="Hattori M."/>
            <person name="Murai T."/>
            <person name="Xavier J.R."/>
            <person name="Hirose N."/>
            <person name="Honda K."/>
        </authorList>
    </citation>
    <scope>NUCLEOTIDE SEQUENCE</scope>
    <source>
        <strain evidence="1">CE91-St3</strain>
    </source>
</reference>
<protein>
    <submittedName>
        <fullName evidence="1">Uncharacterized protein</fullName>
    </submittedName>
</protein>
<sequence length="75" mass="9351">MIKSNQDEVFFHSSYPDVPLRNSINRNWIKNSFLLNTMTEKYDHFFYEEIKGEYIDFHEQWWGTVRLQRTMMWLP</sequence>
<organism evidence="1 2">
    <name type="scientific">Parabacteroides merdae</name>
    <dbReference type="NCBI Taxonomy" id="46503"/>
    <lineage>
        <taxon>Bacteria</taxon>
        <taxon>Pseudomonadati</taxon>
        <taxon>Bacteroidota</taxon>
        <taxon>Bacteroidia</taxon>
        <taxon>Bacteroidales</taxon>
        <taxon>Tannerellaceae</taxon>
        <taxon>Parabacteroides</taxon>
    </lineage>
</organism>
<proteinExistence type="predicted"/>
<gene>
    <name evidence="1" type="ORF">CE91St3_28780</name>
</gene>
<dbReference type="EMBL" id="BQNZ01000002">
    <property type="protein sequence ID" value="GKH73015.1"/>
    <property type="molecule type" value="Genomic_DNA"/>
</dbReference>
<evidence type="ECO:0000313" key="1">
    <source>
        <dbReference type="EMBL" id="GKH73015.1"/>
    </source>
</evidence>
<accession>A0AA37KCY7</accession>
<dbReference type="AlphaFoldDB" id="A0AA37KCY7"/>
<evidence type="ECO:0000313" key="2">
    <source>
        <dbReference type="Proteomes" id="UP001055114"/>
    </source>
</evidence>
<dbReference type="Proteomes" id="UP001055114">
    <property type="component" value="Unassembled WGS sequence"/>
</dbReference>
<comment type="caution">
    <text evidence="1">The sequence shown here is derived from an EMBL/GenBank/DDBJ whole genome shotgun (WGS) entry which is preliminary data.</text>
</comment>